<dbReference type="AlphaFoldDB" id="A0A5E4NDN2"/>
<sequence>MDDDWRTAAAAWSSRVPTSVTATVAAAAAFLPEPPRTVRRSATVAAFVDRPRNITHAVYARVPLPASPSFAARVPPTCLHVVPYIAIAIMFFTGGVCCCCRPAAAVAAAHVFVLLVASVVSPLPGVRAQAEDIPHNEVKNWALKFGVDLWEFGRQITNMNEIQKKYRERESKVRRKDGLLLIRDLAAEVKNMMDIKMNSVLKRKTRAKWQKLKFPIDKIKLNQLSNQPEK</sequence>
<dbReference type="OrthoDB" id="6623283at2759"/>
<feature type="non-terminal residue" evidence="1">
    <location>
        <position position="230"/>
    </location>
</feature>
<protein>
    <submittedName>
        <fullName evidence="1">Uncharacterized protein</fullName>
    </submittedName>
</protein>
<evidence type="ECO:0000313" key="2">
    <source>
        <dbReference type="Proteomes" id="UP000325440"/>
    </source>
</evidence>
<reference evidence="1 2" key="1">
    <citation type="submission" date="2019-08" db="EMBL/GenBank/DDBJ databases">
        <authorList>
            <person name="Alioto T."/>
            <person name="Alioto T."/>
            <person name="Gomez Garrido J."/>
        </authorList>
    </citation>
    <scope>NUCLEOTIDE SEQUENCE [LARGE SCALE GENOMIC DNA]</scope>
</reference>
<name>A0A5E4NDN2_9HEMI</name>
<evidence type="ECO:0000313" key="1">
    <source>
        <dbReference type="EMBL" id="VVC41814.1"/>
    </source>
</evidence>
<keyword evidence="2" id="KW-1185">Reference proteome</keyword>
<proteinExistence type="predicted"/>
<organism evidence="1 2">
    <name type="scientific">Cinara cedri</name>
    <dbReference type="NCBI Taxonomy" id="506608"/>
    <lineage>
        <taxon>Eukaryota</taxon>
        <taxon>Metazoa</taxon>
        <taxon>Ecdysozoa</taxon>
        <taxon>Arthropoda</taxon>
        <taxon>Hexapoda</taxon>
        <taxon>Insecta</taxon>
        <taxon>Pterygota</taxon>
        <taxon>Neoptera</taxon>
        <taxon>Paraneoptera</taxon>
        <taxon>Hemiptera</taxon>
        <taxon>Sternorrhyncha</taxon>
        <taxon>Aphidomorpha</taxon>
        <taxon>Aphidoidea</taxon>
        <taxon>Aphididae</taxon>
        <taxon>Lachninae</taxon>
        <taxon>Cinara</taxon>
    </lineage>
</organism>
<dbReference type="Proteomes" id="UP000325440">
    <property type="component" value="Unassembled WGS sequence"/>
</dbReference>
<accession>A0A5E4NDN2</accession>
<gene>
    <name evidence="1" type="ORF">CINCED_3A009813</name>
</gene>
<dbReference type="EMBL" id="CABPRJ010001928">
    <property type="protein sequence ID" value="VVC41814.1"/>
    <property type="molecule type" value="Genomic_DNA"/>
</dbReference>